<keyword evidence="4 5" id="KW-0472">Membrane</keyword>
<dbReference type="GO" id="GO:0016020">
    <property type="term" value="C:membrane"/>
    <property type="evidence" value="ECO:0007669"/>
    <property type="project" value="UniProtKB-SubCell"/>
</dbReference>
<accession>A0A9D4PUY0</accession>
<evidence type="ECO:0000313" key="7">
    <source>
        <dbReference type="Proteomes" id="UP000821837"/>
    </source>
</evidence>
<dbReference type="InterPro" id="IPR036259">
    <property type="entry name" value="MFS_trans_sf"/>
</dbReference>
<evidence type="ECO:0000256" key="2">
    <source>
        <dbReference type="ARBA" id="ARBA00022692"/>
    </source>
</evidence>
<keyword evidence="3 5" id="KW-1133">Transmembrane helix</keyword>
<name>A0A9D4PUY0_RHISA</name>
<evidence type="ECO:0000256" key="4">
    <source>
        <dbReference type="ARBA" id="ARBA00023136"/>
    </source>
</evidence>
<dbReference type="VEuPathDB" id="VectorBase:RSAN_047619"/>
<feature type="transmembrane region" description="Helical" evidence="5">
    <location>
        <begin position="76"/>
        <end position="109"/>
    </location>
</feature>
<gene>
    <name evidence="6" type="ORF">HPB52_002892</name>
</gene>
<protein>
    <submittedName>
        <fullName evidence="6">Uncharacterized protein</fullName>
    </submittedName>
</protein>
<dbReference type="PANTHER" id="PTHR24064">
    <property type="entry name" value="SOLUTE CARRIER FAMILY 22 MEMBER"/>
    <property type="match status" value="1"/>
</dbReference>
<comment type="subcellular location">
    <subcellularLocation>
        <location evidence="1">Membrane</location>
        <topology evidence="1">Multi-pass membrane protein</topology>
    </subcellularLocation>
</comment>
<keyword evidence="7" id="KW-1185">Reference proteome</keyword>
<dbReference type="SUPFAM" id="SSF103473">
    <property type="entry name" value="MFS general substrate transporter"/>
    <property type="match status" value="1"/>
</dbReference>
<keyword evidence="2 5" id="KW-0812">Transmembrane</keyword>
<evidence type="ECO:0000256" key="1">
    <source>
        <dbReference type="ARBA" id="ARBA00004141"/>
    </source>
</evidence>
<reference evidence="6" key="2">
    <citation type="submission" date="2021-09" db="EMBL/GenBank/DDBJ databases">
        <authorList>
            <person name="Jia N."/>
            <person name="Wang J."/>
            <person name="Shi W."/>
            <person name="Du L."/>
            <person name="Sun Y."/>
            <person name="Zhan W."/>
            <person name="Jiang J."/>
            <person name="Wang Q."/>
            <person name="Zhang B."/>
            <person name="Ji P."/>
            <person name="Sakyi L.B."/>
            <person name="Cui X."/>
            <person name="Yuan T."/>
            <person name="Jiang B."/>
            <person name="Yang W."/>
            <person name="Lam T.T.-Y."/>
            <person name="Chang Q."/>
            <person name="Ding S."/>
            <person name="Wang X."/>
            <person name="Zhu J."/>
            <person name="Ruan X."/>
            <person name="Zhao L."/>
            <person name="Wei J."/>
            <person name="Que T."/>
            <person name="Du C."/>
            <person name="Cheng J."/>
            <person name="Dai P."/>
            <person name="Han X."/>
            <person name="Huang E."/>
            <person name="Gao Y."/>
            <person name="Liu J."/>
            <person name="Shao H."/>
            <person name="Ye R."/>
            <person name="Li L."/>
            <person name="Wei W."/>
            <person name="Wang X."/>
            <person name="Wang C."/>
            <person name="Huo Q."/>
            <person name="Li W."/>
            <person name="Guo W."/>
            <person name="Chen H."/>
            <person name="Chen S."/>
            <person name="Zhou L."/>
            <person name="Zhou L."/>
            <person name="Ni X."/>
            <person name="Tian J."/>
            <person name="Zhou Y."/>
            <person name="Sheng Y."/>
            <person name="Liu T."/>
            <person name="Pan Y."/>
            <person name="Xia L."/>
            <person name="Li J."/>
            <person name="Zhao F."/>
            <person name="Cao W."/>
        </authorList>
    </citation>
    <scope>NUCLEOTIDE SEQUENCE</scope>
    <source>
        <strain evidence="6">Rsan-2018</strain>
        <tissue evidence="6">Larvae</tissue>
    </source>
</reference>
<dbReference type="AlphaFoldDB" id="A0A9D4PUY0"/>
<dbReference type="Gene3D" id="1.20.1250.20">
    <property type="entry name" value="MFS general substrate transporter like domains"/>
    <property type="match status" value="1"/>
</dbReference>
<evidence type="ECO:0000256" key="3">
    <source>
        <dbReference type="ARBA" id="ARBA00022989"/>
    </source>
</evidence>
<evidence type="ECO:0000313" key="6">
    <source>
        <dbReference type="EMBL" id="KAH7955694.1"/>
    </source>
</evidence>
<sequence>MQHGEDDERRVVPCDRWQYDTADEGDSIVSRWDLVCGHVWLFKAIKAANMMGAVMCVPMAGLLADKVGRRPTILACAVALLCFSIGCGASQTLAMFLLLGAAVIFILLYEVTGNERRALYGVLDTAVGTTTVPPVVHLVAQLNPRWNMAHAFLSLPTAILVLWCYLLDESPSWLLATWKTRSAEQVIIAAAIPTASTSQKLASPIRLSGSR</sequence>
<organism evidence="6 7">
    <name type="scientific">Rhipicephalus sanguineus</name>
    <name type="common">Brown dog tick</name>
    <name type="synonym">Ixodes sanguineus</name>
    <dbReference type="NCBI Taxonomy" id="34632"/>
    <lineage>
        <taxon>Eukaryota</taxon>
        <taxon>Metazoa</taxon>
        <taxon>Ecdysozoa</taxon>
        <taxon>Arthropoda</taxon>
        <taxon>Chelicerata</taxon>
        <taxon>Arachnida</taxon>
        <taxon>Acari</taxon>
        <taxon>Parasitiformes</taxon>
        <taxon>Ixodida</taxon>
        <taxon>Ixodoidea</taxon>
        <taxon>Ixodidae</taxon>
        <taxon>Rhipicephalinae</taxon>
        <taxon>Rhipicephalus</taxon>
        <taxon>Rhipicephalus</taxon>
    </lineage>
</organism>
<evidence type="ECO:0000256" key="5">
    <source>
        <dbReference type="SAM" id="Phobius"/>
    </source>
</evidence>
<proteinExistence type="predicted"/>
<comment type="caution">
    <text evidence="6">The sequence shown here is derived from an EMBL/GenBank/DDBJ whole genome shotgun (WGS) entry which is preliminary data.</text>
</comment>
<feature type="transmembrane region" description="Helical" evidence="5">
    <location>
        <begin position="40"/>
        <end position="64"/>
    </location>
</feature>
<dbReference type="Proteomes" id="UP000821837">
    <property type="component" value="Unassembled WGS sequence"/>
</dbReference>
<dbReference type="EMBL" id="JABSTV010001250">
    <property type="protein sequence ID" value="KAH7955694.1"/>
    <property type="molecule type" value="Genomic_DNA"/>
</dbReference>
<feature type="transmembrane region" description="Helical" evidence="5">
    <location>
        <begin position="148"/>
        <end position="167"/>
    </location>
</feature>
<reference evidence="6" key="1">
    <citation type="journal article" date="2020" name="Cell">
        <title>Large-Scale Comparative Analyses of Tick Genomes Elucidate Their Genetic Diversity and Vector Capacities.</title>
        <authorList>
            <consortium name="Tick Genome and Microbiome Consortium (TIGMIC)"/>
            <person name="Jia N."/>
            <person name="Wang J."/>
            <person name="Shi W."/>
            <person name="Du L."/>
            <person name="Sun Y."/>
            <person name="Zhan W."/>
            <person name="Jiang J.F."/>
            <person name="Wang Q."/>
            <person name="Zhang B."/>
            <person name="Ji P."/>
            <person name="Bell-Sakyi L."/>
            <person name="Cui X.M."/>
            <person name="Yuan T.T."/>
            <person name="Jiang B.G."/>
            <person name="Yang W.F."/>
            <person name="Lam T.T."/>
            <person name="Chang Q.C."/>
            <person name="Ding S.J."/>
            <person name="Wang X.J."/>
            <person name="Zhu J.G."/>
            <person name="Ruan X.D."/>
            <person name="Zhao L."/>
            <person name="Wei J.T."/>
            <person name="Ye R.Z."/>
            <person name="Que T.C."/>
            <person name="Du C.H."/>
            <person name="Zhou Y.H."/>
            <person name="Cheng J.X."/>
            <person name="Dai P.F."/>
            <person name="Guo W.B."/>
            <person name="Han X.H."/>
            <person name="Huang E.J."/>
            <person name="Li L.F."/>
            <person name="Wei W."/>
            <person name="Gao Y.C."/>
            <person name="Liu J.Z."/>
            <person name="Shao H.Z."/>
            <person name="Wang X."/>
            <person name="Wang C.C."/>
            <person name="Yang T.C."/>
            <person name="Huo Q.B."/>
            <person name="Li W."/>
            <person name="Chen H.Y."/>
            <person name="Chen S.E."/>
            <person name="Zhou L.G."/>
            <person name="Ni X.B."/>
            <person name="Tian J.H."/>
            <person name="Sheng Y."/>
            <person name="Liu T."/>
            <person name="Pan Y.S."/>
            <person name="Xia L.Y."/>
            <person name="Li J."/>
            <person name="Zhao F."/>
            <person name="Cao W.C."/>
        </authorList>
    </citation>
    <scope>NUCLEOTIDE SEQUENCE</scope>
    <source>
        <strain evidence="6">Rsan-2018</strain>
    </source>
</reference>